<dbReference type="Pfam" id="PF24430">
    <property type="entry name" value="DUF7553"/>
    <property type="match status" value="1"/>
</dbReference>
<dbReference type="RefSeq" id="WP_054582983.1">
    <property type="nucleotide sequence ID" value="NZ_LGUC01000001.1"/>
</dbReference>
<accession>A0A0P7GW65</accession>
<evidence type="ECO:0000313" key="2">
    <source>
        <dbReference type="EMBL" id="KPN29784.1"/>
    </source>
</evidence>
<dbReference type="EMBL" id="LGUC01000001">
    <property type="protein sequence ID" value="KPN29784.1"/>
    <property type="molecule type" value="Genomic_DNA"/>
</dbReference>
<protein>
    <submittedName>
        <fullName evidence="2">Uncharacterized protein</fullName>
    </submittedName>
</protein>
<name>A0A0P7GW65_9EURY</name>
<sequence>MTREELQTASEELRQASTAASDEAAQRRLYDLSDQFATLAAAENGPDHGRLARHLNALSELRDGAGEDVTAHIDAAETAITAYRETVDGV</sequence>
<gene>
    <name evidence="2" type="ORF">SY89_00502</name>
</gene>
<keyword evidence="3" id="KW-1185">Reference proteome</keyword>
<dbReference type="AlphaFoldDB" id="A0A0P7GW65"/>
<evidence type="ECO:0000313" key="3">
    <source>
        <dbReference type="Proteomes" id="UP000050535"/>
    </source>
</evidence>
<dbReference type="OrthoDB" id="197463at2157"/>
<feature type="region of interest" description="Disordered" evidence="1">
    <location>
        <begin position="1"/>
        <end position="21"/>
    </location>
</feature>
<organism evidence="2 3">
    <name type="scientific">Halolamina pelagica</name>
    <dbReference type="NCBI Taxonomy" id="699431"/>
    <lineage>
        <taxon>Archaea</taxon>
        <taxon>Methanobacteriati</taxon>
        <taxon>Methanobacteriota</taxon>
        <taxon>Stenosarchaea group</taxon>
        <taxon>Halobacteria</taxon>
        <taxon>Halobacteriales</taxon>
        <taxon>Haloferacaceae</taxon>
    </lineage>
</organism>
<evidence type="ECO:0000256" key="1">
    <source>
        <dbReference type="SAM" id="MobiDB-lite"/>
    </source>
</evidence>
<reference evidence="3" key="1">
    <citation type="submission" date="2013-11" db="EMBL/GenBank/DDBJ databases">
        <authorList>
            <person name="Hoang H.T."/>
            <person name="Killian M.L."/>
            <person name="Madson D.M."/>
            <person name="Arruda P.H.E."/>
            <person name="Sun D."/>
            <person name="Schwartz K.J."/>
            <person name="Yoon K."/>
        </authorList>
    </citation>
    <scope>NUCLEOTIDE SEQUENCE [LARGE SCALE GENOMIC DNA]</scope>
    <source>
        <strain evidence="3">CDK2</strain>
    </source>
</reference>
<feature type="compositionally biased region" description="Basic and acidic residues" evidence="1">
    <location>
        <begin position="1"/>
        <end position="14"/>
    </location>
</feature>
<proteinExistence type="predicted"/>
<comment type="caution">
    <text evidence="2">The sequence shown here is derived from an EMBL/GenBank/DDBJ whole genome shotgun (WGS) entry which is preliminary data.</text>
</comment>
<dbReference type="Proteomes" id="UP000050535">
    <property type="component" value="Unassembled WGS sequence"/>
</dbReference>
<dbReference type="InterPro" id="IPR055975">
    <property type="entry name" value="DUF7553"/>
</dbReference>